<dbReference type="PANTHER" id="PTHR30572:SF4">
    <property type="entry name" value="ABC TRANSPORTER PERMEASE YTRF"/>
    <property type="match status" value="1"/>
</dbReference>
<comment type="similarity">
    <text evidence="6">Belongs to the ABC-4 integral membrane protein family.</text>
</comment>
<dbReference type="InterPro" id="IPR025857">
    <property type="entry name" value="MacB_PCD"/>
</dbReference>
<feature type="transmembrane region" description="Helical" evidence="7">
    <location>
        <begin position="25"/>
        <end position="49"/>
    </location>
</feature>
<keyword evidence="4 7" id="KW-1133">Transmembrane helix</keyword>
<proteinExistence type="inferred from homology"/>
<feature type="domain" description="ABC3 transporter permease C-terminal" evidence="8">
    <location>
        <begin position="289"/>
        <end position="403"/>
    </location>
</feature>
<dbReference type="InterPro" id="IPR003838">
    <property type="entry name" value="ABC3_permease_C"/>
</dbReference>
<accession>A0ABM5YPS6</accession>
<feature type="transmembrane region" description="Helical" evidence="7">
    <location>
        <begin position="374"/>
        <end position="394"/>
    </location>
</feature>
<evidence type="ECO:0000256" key="3">
    <source>
        <dbReference type="ARBA" id="ARBA00022692"/>
    </source>
</evidence>
<evidence type="ECO:0000256" key="6">
    <source>
        <dbReference type="ARBA" id="ARBA00038076"/>
    </source>
</evidence>
<keyword evidence="3 7" id="KW-0812">Transmembrane</keyword>
<sequence length="411" mass="45159">MTPFQFTIAVFGEAFKAIRENMVRCILAVVGIGIGVFSVTAIMIVVLGFKTKLDNQLNTIAPNLIVVEYKQSIKDKLIGKMESLSFQDYIDISNDNLDISNLMATVHPVGFVGKISFEDRFHSTRVVGTGANYLSAYKSFPQYGRYFLEQDYAEKRRVAFLGATVASELNVGPENIGDFFLFNDEWFRLIGIGEEKGRLFGIDQDDYIHIPNNTLNSMIGDEYNSDTSISFSFNDSGNAQNIKSTIKTLISENHFSSPEFVKNVKFTDTKQSVKEFDSISSGVTYIALIIVSISIVVGAIGVTNTMMASYKERIREIGISKAIGATNTFIMWQYMVEGASLTLLGGAVGAVFGYMLGVGLTTVVPGLVTPQVNFLYLVLFTMAFIVLGLTVGYMPAKKASSLTPIEALDTH</sequence>
<dbReference type="RefSeq" id="WP_061093677.1">
    <property type="nucleotide sequence ID" value="NZ_CP013927.1"/>
</dbReference>
<evidence type="ECO:0000256" key="1">
    <source>
        <dbReference type="ARBA" id="ARBA00004651"/>
    </source>
</evidence>
<dbReference type="InterPro" id="IPR050250">
    <property type="entry name" value="Macrolide_Exporter_MacB"/>
</dbReference>
<evidence type="ECO:0000256" key="7">
    <source>
        <dbReference type="SAM" id="Phobius"/>
    </source>
</evidence>
<evidence type="ECO:0000259" key="9">
    <source>
        <dbReference type="Pfam" id="PF12704"/>
    </source>
</evidence>
<dbReference type="Pfam" id="PF12704">
    <property type="entry name" value="MacB_PCD"/>
    <property type="match status" value="1"/>
</dbReference>
<evidence type="ECO:0000256" key="2">
    <source>
        <dbReference type="ARBA" id="ARBA00022475"/>
    </source>
</evidence>
<organism evidence="10 11">
    <name type="scientific">Alteromonas stellipolaris</name>
    <dbReference type="NCBI Taxonomy" id="233316"/>
    <lineage>
        <taxon>Bacteria</taxon>
        <taxon>Pseudomonadati</taxon>
        <taxon>Pseudomonadota</taxon>
        <taxon>Gammaproteobacteria</taxon>
        <taxon>Alteromonadales</taxon>
        <taxon>Alteromonadaceae</taxon>
        <taxon>Alteromonas/Salinimonas group</taxon>
        <taxon>Alteromonas</taxon>
    </lineage>
</organism>
<evidence type="ECO:0000256" key="5">
    <source>
        <dbReference type="ARBA" id="ARBA00023136"/>
    </source>
</evidence>
<name>A0ABM5YPS6_9ALTE</name>
<feature type="domain" description="MacB-like periplasmic core" evidence="9">
    <location>
        <begin position="26"/>
        <end position="248"/>
    </location>
</feature>
<protein>
    <recommendedName>
        <fullName evidence="12">ABC transporter permease</fullName>
    </recommendedName>
</protein>
<geneLocation type="plasmid" evidence="10 11">
    <name>pASTE61-200</name>
</geneLocation>
<evidence type="ECO:0000313" key="10">
    <source>
        <dbReference type="EMBL" id="AMJ76636.1"/>
    </source>
</evidence>
<evidence type="ECO:0008006" key="12">
    <source>
        <dbReference type="Google" id="ProtNLM"/>
    </source>
</evidence>
<feature type="transmembrane region" description="Helical" evidence="7">
    <location>
        <begin position="282"/>
        <end position="303"/>
    </location>
</feature>
<evidence type="ECO:0000259" key="8">
    <source>
        <dbReference type="Pfam" id="PF02687"/>
    </source>
</evidence>
<comment type="subcellular location">
    <subcellularLocation>
        <location evidence="1">Cell membrane</location>
        <topology evidence="1">Multi-pass membrane protein</topology>
    </subcellularLocation>
</comment>
<keyword evidence="2" id="KW-1003">Cell membrane</keyword>
<reference evidence="10 11" key="1">
    <citation type="submission" date="2015-12" db="EMBL/GenBank/DDBJ databases">
        <title>Intraspecies pangenome expansion in the marine bacterium Alteromonas.</title>
        <authorList>
            <person name="Lopez-Perez M."/>
            <person name="Rodriguez-Valera F."/>
        </authorList>
    </citation>
    <scope>NUCLEOTIDE SEQUENCE [LARGE SCALE GENOMIC DNA]</scope>
    <source>
        <strain evidence="10 11">LMG 21861</strain>
        <plasmid evidence="10 11">pASTE61-200</plasmid>
    </source>
</reference>
<keyword evidence="11" id="KW-1185">Reference proteome</keyword>
<gene>
    <name evidence="10" type="ORF">AVL57_00380</name>
</gene>
<dbReference type="PANTHER" id="PTHR30572">
    <property type="entry name" value="MEMBRANE COMPONENT OF TRANSPORTER-RELATED"/>
    <property type="match status" value="1"/>
</dbReference>
<evidence type="ECO:0000313" key="11">
    <source>
        <dbReference type="Proteomes" id="UP000056750"/>
    </source>
</evidence>
<keyword evidence="10" id="KW-0614">Plasmid</keyword>
<feature type="transmembrane region" description="Helical" evidence="7">
    <location>
        <begin position="341"/>
        <end position="368"/>
    </location>
</feature>
<evidence type="ECO:0000256" key="4">
    <source>
        <dbReference type="ARBA" id="ARBA00022989"/>
    </source>
</evidence>
<dbReference type="Pfam" id="PF02687">
    <property type="entry name" value="FtsX"/>
    <property type="match status" value="1"/>
</dbReference>
<dbReference type="Proteomes" id="UP000056750">
    <property type="component" value="Plasmid pASTE61-200"/>
</dbReference>
<dbReference type="EMBL" id="CP013927">
    <property type="protein sequence ID" value="AMJ76636.1"/>
    <property type="molecule type" value="Genomic_DNA"/>
</dbReference>
<keyword evidence="5 7" id="KW-0472">Membrane</keyword>